<dbReference type="InterPro" id="IPR050266">
    <property type="entry name" value="AB_hydrolase_sf"/>
</dbReference>
<feature type="non-terminal residue" evidence="2">
    <location>
        <position position="259"/>
    </location>
</feature>
<dbReference type="Gene3D" id="3.40.50.1820">
    <property type="entry name" value="alpha/beta hydrolase"/>
    <property type="match status" value="1"/>
</dbReference>
<reference evidence="2" key="1">
    <citation type="submission" date="2018-05" db="EMBL/GenBank/DDBJ databases">
        <authorList>
            <person name="Lanie J.A."/>
            <person name="Ng W.-L."/>
            <person name="Kazmierczak K.M."/>
            <person name="Andrzejewski T.M."/>
            <person name="Davidsen T.M."/>
            <person name="Wayne K.J."/>
            <person name="Tettelin H."/>
            <person name="Glass J.I."/>
            <person name="Rusch D."/>
            <person name="Podicherti R."/>
            <person name="Tsui H.-C.T."/>
            <person name="Winkler M.E."/>
        </authorList>
    </citation>
    <scope>NUCLEOTIDE SEQUENCE</scope>
</reference>
<feature type="domain" description="AB hydrolase-1" evidence="1">
    <location>
        <begin position="91"/>
        <end position="188"/>
    </location>
</feature>
<dbReference type="EMBL" id="UINC01181359">
    <property type="protein sequence ID" value="SVD91011.1"/>
    <property type="molecule type" value="Genomic_DNA"/>
</dbReference>
<organism evidence="2">
    <name type="scientific">marine metagenome</name>
    <dbReference type="NCBI Taxonomy" id="408172"/>
    <lineage>
        <taxon>unclassified sequences</taxon>
        <taxon>metagenomes</taxon>
        <taxon>ecological metagenomes</taxon>
    </lineage>
</organism>
<dbReference type="InterPro" id="IPR029058">
    <property type="entry name" value="AB_hydrolase_fold"/>
</dbReference>
<name>A0A382Z680_9ZZZZ</name>
<proteinExistence type="predicted"/>
<feature type="non-terminal residue" evidence="2">
    <location>
        <position position="1"/>
    </location>
</feature>
<dbReference type="SUPFAM" id="SSF53474">
    <property type="entry name" value="alpha/beta-Hydrolases"/>
    <property type="match status" value="1"/>
</dbReference>
<accession>A0A382Z680</accession>
<gene>
    <name evidence="2" type="ORF">METZ01_LOCUS443865</name>
</gene>
<dbReference type="Pfam" id="PF00561">
    <property type="entry name" value="Abhydrolase_1"/>
    <property type="match status" value="1"/>
</dbReference>
<dbReference type="InterPro" id="IPR000073">
    <property type="entry name" value="AB_hydrolase_1"/>
</dbReference>
<evidence type="ECO:0000313" key="2">
    <source>
        <dbReference type="EMBL" id="SVD91011.1"/>
    </source>
</evidence>
<evidence type="ECO:0000259" key="1">
    <source>
        <dbReference type="Pfam" id="PF00561"/>
    </source>
</evidence>
<protein>
    <recommendedName>
        <fullName evidence="1">AB hydrolase-1 domain-containing protein</fullName>
    </recommendedName>
</protein>
<dbReference type="AlphaFoldDB" id="A0A382Z680"/>
<sequence length="259" mass="28815">LNYGSDPALFLSRPAGRPALTTHRFYSRIPLPPKSISTLYFLLWKSSRCQIRAGRRFIPKDQDMTTTMSKNESRLNVAGTEVQMFSGGSGPPLVYLHGAGGTPGWQTHHEDLSQHYTVYAPAQPGFNGTERPDWISTITDVSHFNLEMIQVLGLENYILMGSSMGGWLSAEMAAMDHGNLKALVLIDAAGVRPVKGEIAEIFMVSANTRAGQRFFDTSQVPNYESLTQEPTPEQVMVEHSNREMASRLCWKPYLHNPSL</sequence>
<dbReference type="PANTHER" id="PTHR43798">
    <property type="entry name" value="MONOACYLGLYCEROL LIPASE"/>
    <property type="match status" value="1"/>
</dbReference>